<keyword evidence="1" id="KW-0472">Membrane</keyword>
<dbReference type="AlphaFoldDB" id="A0A2H6CT03"/>
<sequence>MIDWKYGFYHLFWWTGFIISISLVAYLIKASWLVSTVLILAVALAIMGILSIFEKRHPYLQEKKRQTTIKHFRLFHSTVLAAIFILLFGFISDHPLVLIYFVALADIVPSFFTKMV</sequence>
<comment type="caution">
    <text evidence="2">The sequence shown here is derived from an EMBL/GenBank/DDBJ whole genome shotgun (WGS) entry which is preliminary data.</text>
</comment>
<dbReference type="Proteomes" id="UP000236214">
    <property type="component" value="Unassembled WGS sequence"/>
</dbReference>
<name>A0A2H6CT03_TETHA</name>
<feature type="transmembrane region" description="Helical" evidence="1">
    <location>
        <begin position="34"/>
        <end position="53"/>
    </location>
</feature>
<feature type="transmembrane region" description="Helical" evidence="1">
    <location>
        <begin position="97"/>
        <end position="113"/>
    </location>
</feature>
<keyword evidence="1" id="KW-1133">Transmembrane helix</keyword>
<gene>
    <name evidence="2" type="ORF">TEHN7118_0900</name>
</gene>
<proteinExistence type="predicted"/>
<keyword evidence="1" id="KW-0812">Transmembrane</keyword>
<reference evidence="2 3" key="1">
    <citation type="submission" date="2016-05" db="EMBL/GenBank/DDBJ databases">
        <title>Whole genome sequencing of Tetragenococcus halophilus subsp. halophilus NISL 7118.</title>
        <authorList>
            <person name="Shiwa Y."/>
            <person name="Nishimura I."/>
            <person name="Yoshikawa H."/>
            <person name="Koyama Y."/>
            <person name="Oguma T."/>
        </authorList>
    </citation>
    <scope>NUCLEOTIDE SEQUENCE [LARGE SCALE GENOMIC DNA]</scope>
    <source>
        <strain evidence="2 3">NISL 7118</strain>
    </source>
</reference>
<protein>
    <submittedName>
        <fullName evidence="2">Uncharacterized protein</fullName>
    </submittedName>
</protein>
<evidence type="ECO:0000313" key="2">
    <source>
        <dbReference type="EMBL" id="GBD68094.1"/>
    </source>
</evidence>
<accession>A0A2H6CT03</accession>
<dbReference type="EMBL" id="BDEC01000034">
    <property type="protein sequence ID" value="GBD68094.1"/>
    <property type="molecule type" value="Genomic_DNA"/>
</dbReference>
<organism evidence="2 3">
    <name type="scientific">Tetragenococcus halophilus subsp. halophilus</name>
    <dbReference type="NCBI Taxonomy" id="1513897"/>
    <lineage>
        <taxon>Bacteria</taxon>
        <taxon>Bacillati</taxon>
        <taxon>Bacillota</taxon>
        <taxon>Bacilli</taxon>
        <taxon>Lactobacillales</taxon>
        <taxon>Enterococcaceae</taxon>
        <taxon>Tetragenococcus</taxon>
    </lineage>
</organism>
<dbReference type="RefSeq" id="WP_103100449.1">
    <property type="nucleotide sequence ID" value="NZ_BDEB01000162.1"/>
</dbReference>
<feature type="transmembrane region" description="Helical" evidence="1">
    <location>
        <begin position="74"/>
        <end position="91"/>
    </location>
</feature>
<evidence type="ECO:0000256" key="1">
    <source>
        <dbReference type="SAM" id="Phobius"/>
    </source>
</evidence>
<feature type="transmembrane region" description="Helical" evidence="1">
    <location>
        <begin position="7"/>
        <end position="28"/>
    </location>
</feature>
<keyword evidence="3" id="KW-1185">Reference proteome</keyword>
<evidence type="ECO:0000313" key="3">
    <source>
        <dbReference type="Proteomes" id="UP000236214"/>
    </source>
</evidence>